<dbReference type="InterPro" id="IPR045249">
    <property type="entry name" value="HARBI1-like"/>
</dbReference>
<reference evidence="8" key="1">
    <citation type="submission" date="2020-04" db="EMBL/GenBank/DDBJ databases">
        <authorList>
            <person name="Alioto T."/>
            <person name="Alioto T."/>
            <person name="Gomez Garrido J."/>
        </authorList>
    </citation>
    <scope>NUCLEOTIDE SEQUENCE</scope>
    <source>
        <strain evidence="8">A484AB</strain>
    </source>
</reference>
<protein>
    <submittedName>
        <fullName evidence="8">Uncharacterized protein</fullName>
    </submittedName>
</protein>
<accession>A0A6S7I3H8</accession>
<dbReference type="GO" id="GO:0005634">
    <property type="term" value="C:nucleus"/>
    <property type="evidence" value="ECO:0007669"/>
    <property type="project" value="UniProtKB-SubCell"/>
</dbReference>
<evidence type="ECO:0000256" key="3">
    <source>
        <dbReference type="ARBA" id="ARBA00006958"/>
    </source>
</evidence>
<gene>
    <name evidence="8" type="ORF">PACLA_8A080423</name>
</gene>
<evidence type="ECO:0000256" key="5">
    <source>
        <dbReference type="ARBA" id="ARBA00022723"/>
    </source>
</evidence>
<evidence type="ECO:0000256" key="6">
    <source>
        <dbReference type="ARBA" id="ARBA00022801"/>
    </source>
</evidence>
<comment type="cofactor">
    <cofactor evidence="1">
        <name>a divalent metal cation</name>
        <dbReference type="ChEBI" id="CHEBI:60240"/>
    </cofactor>
</comment>
<evidence type="ECO:0000256" key="4">
    <source>
        <dbReference type="ARBA" id="ARBA00022722"/>
    </source>
</evidence>
<evidence type="ECO:0000256" key="7">
    <source>
        <dbReference type="ARBA" id="ARBA00023242"/>
    </source>
</evidence>
<comment type="similarity">
    <text evidence="3">Belongs to the HARBI1 family.</text>
</comment>
<dbReference type="PANTHER" id="PTHR22930">
    <property type="match status" value="1"/>
</dbReference>
<keyword evidence="9" id="KW-1185">Reference proteome</keyword>
<dbReference type="Proteomes" id="UP001152795">
    <property type="component" value="Unassembled WGS sequence"/>
</dbReference>
<keyword evidence="4" id="KW-0540">Nuclease</keyword>
<keyword evidence="7" id="KW-0539">Nucleus</keyword>
<dbReference type="GO" id="GO:0004518">
    <property type="term" value="F:nuclease activity"/>
    <property type="evidence" value="ECO:0007669"/>
    <property type="project" value="UniProtKB-KW"/>
</dbReference>
<name>A0A6S7I3H8_PARCT</name>
<dbReference type="PANTHER" id="PTHR22930:SF85">
    <property type="entry name" value="GH03217P-RELATED"/>
    <property type="match status" value="1"/>
</dbReference>
<dbReference type="GO" id="GO:0046872">
    <property type="term" value="F:metal ion binding"/>
    <property type="evidence" value="ECO:0007669"/>
    <property type="project" value="UniProtKB-KW"/>
</dbReference>
<organism evidence="8 9">
    <name type="scientific">Paramuricea clavata</name>
    <name type="common">Red gorgonian</name>
    <name type="synonym">Violescent sea-whip</name>
    <dbReference type="NCBI Taxonomy" id="317549"/>
    <lineage>
        <taxon>Eukaryota</taxon>
        <taxon>Metazoa</taxon>
        <taxon>Cnidaria</taxon>
        <taxon>Anthozoa</taxon>
        <taxon>Octocorallia</taxon>
        <taxon>Malacalcyonacea</taxon>
        <taxon>Plexauridae</taxon>
        <taxon>Paramuricea</taxon>
    </lineage>
</organism>
<proteinExistence type="inferred from homology"/>
<sequence>MARFSKRSHELKSLLIWKLIENNRRRRMRLFNMISFLVMRRKILLNTILSLLCLMESMCLSTSRYRSCRRFYRNPGWWSTVWNTYSDSRFKKTLRVSRKTYQHILKPIRHRLERKNINEEPITPEERLAICLYRLARGDYYHTIAQMSGLGVATVCNIVSQVSQAIVECLWTTQVSKHLPKTQETFINKMVDMEQFWQFPCCWAAVDGCHIPIKCPPGGLESCKEYHNYKNFYSLVLMAFVDARYRFIWASCGFPANSHDAVILQSTDLWHKIEEGEIIPEIGKKMEGRTLPPLVLGDSAFPLQTWLMKPYTDATLTEKQRYFNYRLSRARMVIEGAYGQLKGRWRVLLRKCESSAAQTKLVTLACIVLHNICIAHGDAISKKCDLSIDPITNEKRDRETVRALLGMRSCRKLKDTSQMGSKNRLALTKMLYREKETGVVI</sequence>
<dbReference type="AlphaFoldDB" id="A0A6S7I3H8"/>
<comment type="subcellular location">
    <subcellularLocation>
        <location evidence="2">Nucleus</location>
    </subcellularLocation>
</comment>
<evidence type="ECO:0000313" key="9">
    <source>
        <dbReference type="Proteomes" id="UP001152795"/>
    </source>
</evidence>
<evidence type="ECO:0000256" key="1">
    <source>
        <dbReference type="ARBA" id="ARBA00001968"/>
    </source>
</evidence>
<evidence type="ECO:0000313" key="8">
    <source>
        <dbReference type="EMBL" id="CAB4011547.1"/>
    </source>
</evidence>
<keyword evidence="6" id="KW-0378">Hydrolase</keyword>
<dbReference type="GO" id="GO:0016787">
    <property type="term" value="F:hydrolase activity"/>
    <property type="evidence" value="ECO:0007669"/>
    <property type="project" value="UniProtKB-KW"/>
</dbReference>
<comment type="caution">
    <text evidence="8">The sequence shown here is derived from an EMBL/GenBank/DDBJ whole genome shotgun (WGS) entry which is preliminary data.</text>
</comment>
<dbReference type="InterPro" id="IPR027806">
    <property type="entry name" value="HARBI1_dom"/>
</dbReference>
<evidence type="ECO:0000256" key="2">
    <source>
        <dbReference type="ARBA" id="ARBA00004123"/>
    </source>
</evidence>
<keyword evidence="5" id="KW-0479">Metal-binding</keyword>
<dbReference type="OrthoDB" id="5962804at2759"/>
<dbReference type="Pfam" id="PF13359">
    <property type="entry name" value="DDE_Tnp_4"/>
    <property type="match status" value="1"/>
</dbReference>
<dbReference type="EMBL" id="CACRXK020007187">
    <property type="protein sequence ID" value="CAB4011547.1"/>
    <property type="molecule type" value="Genomic_DNA"/>
</dbReference>